<evidence type="ECO:0000256" key="1">
    <source>
        <dbReference type="ARBA" id="ARBA00004245"/>
    </source>
</evidence>
<dbReference type="Proteomes" id="UP001359485">
    <property type="component" value="Unassembled WGS sequence"/>
</dbReference>
<evidence type="ECO:0000259" key="4">
    <source>
        <dbReference type="Pfam" id="PF13925"/>
    </source>
</evidence>
<name>A0ABR1AGT0_POLSC</name>
<sequence>MFQIGDHCNTHRGGDYKEDVRLNFSDEEVRIGSLVVRCGAVQELEVEKVAGYKVMTAIFGHMTTGCTALSLILRNFAHIIKTNVKAPIQTVGVDISREERYNKCLKCYKSLQSIRTFLLKRQTMQGKLGQSFRELLLLMEGLEN</sequence>
<comment type="subcellular location">
    <subcellularLocation>
        <location evidence="1">Cytoplasm</location>
        <location evidence="1">Cytoskeleton</location>
    </subcellularLocation>
</comment>
<evidence type="ECO:0000313" key="6">
    <source>
        <dbReference type="Proteomes" id="UP001359485"/>
    </source>
</evidence>
<organism evidence="5 6">
    <name type="scientific">Polyplax serrata</name>
    <name type="common">Common mouse louse</name>
    <dbReference type="NCBI Taxonomy" id="468196"/>
    <lineage>
        <taxon>Eukaryota</taxon>
        <taxon>Metazoa</taxon>
        <taxon>Ecdysozoa</taxon>
        <taxon>Arthropoda</taxon>
        <taxon>Hexapoda</taxon>
        <taxon>Insecta</taxon>
        <taxon>Pterygota</taxon>
        <taxon>Neoptera</taxon>
        <taxon>Paraneoptera</taxon>
        <taxon>Psocodea</taxon>
        <taxon>Troctomorpha</taxon>
        <taxon>Phthiraptera</taxon>
        <taxon>Anoplura</taxon>
        <taxon>Polyplacidae</taxon>
        <taxon>Polyplax</taxon>
    </lineage>
</organism>
<gene>
    <name evidence="5" type="ORF">RUM44_003549</name>
</gene>
<keyword evidence="2" id="KW-0963">Cytoplasm</keyword>
<proteinExistence type="predicted"/>
<dbReference type="EMBL" id="JAWJWF010000049">
    <property type="protein sequence ID" value="KAK6619167.1"/>
    <property type="molecule type" value="Genomic_DNA"/>
</dbReference>
<dbReference type="PANTHER" id="PTHR19845">
    <property type="entry name" value="KATANIN P80 SUBUNIT"/>
    <property type="match status" value="1"/>
</dbReference>
<protein>
    <recommendedName>
        <fullName evidence="4">Katanin p80 subunit C-terminal domain-containing protein</fullName>
    </recommendedName>
</protein>
<reference evidence="5 6" key="1">
    <citation type="submission" date="2023-09" db="EMBL/GenBank/DDBJ databases">
        <title>Genomes of two closely related lineages of the louse Polyplax serrata with different host specificities.</title>
        <authorList>
            <person name="Martinu J."/>
            <person name="Tarabai H."/>
            <person name="Stefka J."/>
            <person name="Hypsa V."/>
        </authorList>
    </citation>
    <scope>NUCLEOTIDE SEQUENCE [LARGE SCALE GENOMIC DNA]</scope>
    <source>
        <strain evidence="5">98ZLc_SE</strain>
    </source>
</reference>
<comment type="caution">
    <text evidence="5">The sequence shown here is derived from an EMBL/GenBank/DDBJ whole genome shotgun (WGS) entry which is preliminary data.</text>
</comment>
<evidence type="ECO:0000256" key="3">
    <source>
        <dbReference type="ARBA" id="ARBA00023212"/>
    </source>
</evidence>
<feature type="domain" description="Katanin p80 subunit C-terminal" evidence="4">
    <location>
        <begin position="61"/>
        <end position="139"/>
    </location>
</feature>
<keyword evidence="6" id="KW-1185">Reference proteome</keyword>
<accession>A0ABR1AGT0</accession>
<evidence type="ECO:0000256" key="2">
    <source>
        <dbReference type="ARBA" id="ARBA00022490"/>
    </source>
</evidence>
<dbReference type="Pfam" id="PF13925">
    <property type="entry name" value="Katanin_con80"/>
    <property type="match status" value="1"/>
</dbReference>
<dbReference type="PANTHER" id="PTHR19845:SF0">
    <property type="entry name" value="KATANIN P80 WD40 REPEAT-CONTAINING SUBUNIT B1"/>
    <property type="match status" value="1"/>
</dbReference>
<dbReference type="InterPro" id="IPR028021">
    <property type="entry name" value="Katanin_C-terminal"/>
</dbReference>
<keyword evidence="3" id="KW-0206">Cytoskeleton</keyword>
<evidence type="ECO:0000313" key="5">
    <source>
        <dbReference type="EMBL" id="KAK6619167.1"/>
    </source>
</evidence>